<gene>
    <name evidence="5" type="ORF">WCV66_16785</name>
</gene>
<proteinExistence type="predicted"/>
<sequence length="216" mass="25104">MISTSLIDTAYTTIRQQILSCEYMPGSLLSIYKLAEELQMSRTPISNAIARLELEGLVVALKNRGVMVKEISSKEIIDMFEVTFAHQMYVLELVEHSDLYTFNMNELKNILDQQLKEKEQGSYFEYANLSLSFFRSFIATAKNNVMLQIMDAHRDKIVMTSVANYKLYPQQRYFSGAHYNGAIYEALLVENFQKARQLLNEWRQKTRERVMMSGSF</sequence>
<dbReference type="EMBL" id="CP147403">
    <property type="protein sequence ID" value="WXB86903.1"/>
    <property type="molecule type" value="Genomic_DNA"/>
</dbReference>
<evidence type="ECO:0000256" key="2">
    <source>
        <dbReference type="ARBA" id="ARBA00023125"/>
    </source>
</evidence>
<dbReference type="Pfam" id="PF00392">
    <property type="entry name" value="GntR"/>
    <property type="match status" value="1"/>
</dbReference>
<evidence type="ECO:0000313" key="6">
    <source>
        <dbReference type="Proteomes" id="UP001368328"/>
    </source>
</evidence>
<keyword evidence="3" id="KW-0804">Transcription</keyword>
<evidence type="ECO:0000313" key="5">
    <source>
        <dbReference type="EMBL" id="WXB86903.1"/>
    </source>
</evidence>
<dbReference type="Pfam" id="PF07729">
    <property type="entry name" value="FCD"/>
    <property type="match status" value="1"/>
</dbReference>
<evidence type="ECO:0000259" key="4">
    <source>
        <dbReference type="PROSITE" id="PS50949"/>
    </source>
</evidence>
<feature type="domain" description="HTH gntR-type" evidence="4">
    <location>
        <begin position="4"/>
        <end position="71"/>
    </location>
</feature>
<dbReference type="InterPro" id="IPR000524">
    <property type="entry name" value="Tscrpt_reg_HTH_GntR"/>
</dbReference>
<dbReference type="InterPro" id="IPR036388">
    <property type="entry name" value="WH-like_DNA-bd_sf"/>
</dbReference>
<dbReference type="Gene3D" id="1.10.10.10">
    <property type="entry name" value="Winged helix-like DNA-binding domain superfamily/Winged helix DNA-binding domain"/>
    <property type="match status" value="1"/>
</dbReference>
<dbReference type="CDD" id="cd07377">
    <property type="entry name" value="WHTH_GntR"/>
    <property type="match status" value="1"/>
</dbReference>
<dbReference type="SMART" id="SM00345">
    <property type="entry name" value="HTH_GNTR"/>
    <property type="match status" value="1"/>
</dbReference>
<dbReference type="SUPFAM" id="SSF48008">
    <property type="entry name" value="GntR ligand-binding domain-like"/>
    <property type="match status" value="1"/>
</dbReference>
<reference evidence="5 6" key="1">
    <citation type="submission" date="2024-02" db="EMBL/GenBank/DDBJ databases">
        <title>Seven novel Bacillus-like species.</title>
        <authorList>
            <person name="Liu G."/>
        </authorList>
    </citation>
    <scope>NUCLEOTIDE SEQUENCE [LARGE SCALE GENOMIC DNA]</scope>
    <source>
        <strain evidence="5 6">FJAT-53654</strain>
    </source>
</reference>
<dbReference type="Gene3D" id="1.20.120.530">
    <property type="entry name" value="GntR ligand-binding domain-like"/>
    <property type="match status" value="1"/>
</dbReference>
<protein>
    <submittedName>
        <fullName evidence="5">GntR family transcriptional regulator</fullName>
    </submittedName>
</protein>
<dbReference type="PANTHER" id="PTHR43537:SF5">
    <property type="entry name" value="UXU OPERON TRANSCRIPTIONAL REGULATOR"/>
    <property type="match status" value="1"/>
</dbReference>
<keyword evidence="1" id="KW-0805">Transcription regulation</keyword>
<evidence type="ECO:0000256" key="3">
    <source>
        <dbReference type="ARBA" id="ARBA00023163"/>
    </source>
</evidence>
<dbReference type="Proteomes" id="UP001368328">
    <property type="component" value="Chromosome"/>
</dbReference>
<organism evidence="5 6">
    <name type="scientific">Metabacillus rhizosphaerae</name>
    <dbReference type="NCBI Taxonomy" id="3117747"/>
    <lineage>
        <taxon>Bacteria</taxon>
        <taxon>Bacillati</taxon>
        <taxon>Bacillota</taxon>
        <taxon>Bacilli</taxon>
        <taxon>Bacillales</taxon>
        <taxon>Bacillaceae</taxon>
        <taxon>Metabacillus</taxon>
    </lineage>
</organism>
<dbReference type="PANTHER" id="PTHR43537">
    <property type="entry name" value="TRANSCRIPTIONAL REGULATOR, GNTR FAMILY"/>
    <property type="match status" value="1"/>
</dbReference>
<accession>A0ABZ2MNG8</accession>
<evidence type="ECO:0000256" key="1">
    <source>
        <dbReference type="ARBA" id="ARBA00023015"/>
    </source>
</evidence>
<keyword evidence="2" id="KW-0238">DNA-binding</keyword>
<dbReference type="InterPro" id="IPR008920">
    <property type="entry name" value="TF_FadR/GntR_C"/>
</dbReference>
<dbReference type="RefSeq" id="WP_338786183.1">
    <property type="nucleotide sequence ID" value="NZ_CP147403.1"/>
</dbReference>
<dbReference type="InterPro" id="IPR011711">
    <property type="entry name" value="GntR_C"/>
</dbReference>
<name>A0ABZ2MNG8_9BACI</name>
<dbReference type="PROSITE" id="PS50949">
    <property type="entry name" value="HTH_GNTR"/>
    <property type="match status" value="1"/>
</dbReference>
<dbReference type="InterPro" id="IPR036390">
    <property type="entry name" value="WH_DNA-bd_sf"/>
</dbReference>
<dbReference type="SUPFAM" id="SSF46785">
    <property type="entry name" value="Winged helix' DNA-binding domain"/>
    <property type="match status" value="1"/>
</dbReference>
<keyword evidence="6" id="KW-1185">Reference proteome</keyword>